<proteinExistence type="inferred from homology"/>
<evidence type="ECO:0000256" key="4">
    <source>
        <dbReference type="ARBA" id="ARBA00022517"/>
    </source>
</evidence>
<dbReference type="AlphaFoldDB" id="A0A6A6NT62"/>
<dbReference type="InterPro" id="IPR009292">
    <property type="entry name" value="RRP36"/>
</dbReference>
<keyword evidence="5 10" id="KW-0698">rRNA processing</keyword>
<organism evidence="12 13">
    <name type="scientific">Lineolata rhizophorae</name>
    <dbReference type="NCBI Taxonomy" id="578093"/>
    <lineage>
        <taxon>Eukaryota</taxon>
        <taxon>Fungi</taxon>
        <taxon>Dikarya</taxon>
        <taxon>Ascomycota</taxon>
        <taxon>Pezizomycotina</taxon>
        <taxon>Dothideomycetes</taxon>
        <taxon>Dothideomycetes incertae sedis</taxon>
        <taxon>Lineolatales</taxon>
        <taxon>Lineolataceae</taxon>
        <taxon>Lineolata</taxon>
    </lineage>
</organism>
<comment type="function">
    <text evidence="9 10">Component of the 90S pre-ribosome involved in the maturation of rRNAs. Required for early cleavages of the pre-RNAs in the 40S ribosomal subunit maturation pathway.</text>
</comment>
<keyword evidence="13" id="KW-1185">Reference proteome</keyword>
<feature type="compositionally biased region" description="Basic and acidic residues" evidence="11">
    <location>
        <begin position="120"/>
        <end position="131"/>
    </location>
</feature>
<feature type="region of interest" description="Disordered" evidence="11">
    <location>
        <begin position="393"/>
        <end position="427"/>
    </location>
</feature>
<keyword evidence="4 10" id="KW-0690">Ribosome biogenesis</keyword>
<feature type="compositionally biased region" description="Basic and acidic residues" evidence="11">
    <location>
        <begin position="180"/>
        <end position="192"/>
    </location>
</feature>
<feature type="compositionally biased region" description="Low complexity" evidence="11">
    <location>
        <begin position="212"/>
        <end position="225"/>
    </location>
</feature>
<dbReference type="Pfam" id="PF06102">
    <property type="entry name" value="RRP36"/>
    <property type="match status" value="1"/>
</dbReference>
<evidence type="ECO:0000256" key="5">
    <source>
        <dbReference type="ARBA" id="ARBA00022552"/>
    </source>
</evidence>
<evidence type="ECO:0000313" key="12">
    <source>
        <dbReference type="EMBL" id="KAF2454453.1"/>
    </source>
</evidence>
<comment type="similarity">
    <text evidence="2 10">Belongs to the RRP36 family.</text>
</comment>
<evidence type="ECO:0000256" key="2">
    <source>
        <dbReference type="ARBA" id="ARBA00009418"/>
    </source>
</evidence>
<evidence type="ECO:0000256" key="8">
    <source>
        <dbReference type="ARBA" id="ARBA00023274"/>
    </source>
</evidence>
<dbReference type="GO" id="GO:0000462">
    <property type="term" value="P:maturation of SSU-rRNA from tricistronic rRNA transcript (SSU-rRNA, 5.8S rRNA, LSU-rRNA)"/>
    <property type="evidence" value="ECO:0007669"/>
    <property type="project" value="TreeGrafter"/>
</dbReference>
<feature type="compositionally biased region" description="Polar residues" evidence="11">
    <location>
        <begin position="166"/>
        <end position="176"/>
    </location>
</feature>
<evidence type="ECO:0000256" key="3">
    <source>
        <dbReference type="ARBA" id="ARBA00011167"/>
    </source>
</evidence>
<evidence type="ECO:0000313" key="13">
    <source>
        <dbReference type="Proteomes" id="UP000799766"/>
    </source>
</evidence>
<keyword evidence="7 10" id="KW-0539">Nucleus</keyword>
<feature type="compositionally biased region" description="Basic and acidic residues" evidence="11">
    <location>
        <begin position="393"/>
        <end position="402"/>
    </location>
</feature>
<evidence type="ECO:0000256" key="9">
    <source>
        <dbReference type="ARBA" id="ARBA00025053"/>
    </source>
</evidence>
<dbReference type="OrthoDB" id="448446at2759"/>
<feature type="region of interest" description="Disordered" evidence="11">
    <location>
        <begin position="1"/>
        <end position="287"/>
    </location>
</feature>
<evidence type="ECO:0000256" key="11">
    <source>
        <dbReference type="SAM" id="MobiDB-lite"/>
    </source>
</evidence>
<dbReference type="PANTHER" id="PTHR21738:SF0">
    <property type="entry name" value="RIBOSOMAL RNA PROCESSING PROTEIN 36 HOMOLOG"/>
    <property type="match status" value="1"/>
</dbReference>
<protein>
    <recommendedName>
        <fullName evidence="10">rRNA biogenesis protein RRP36</fullName>
    </recommendedName>
</protein>
<gene>
    <name evidence="12" type="ORF">BDY21DRAFT_366222</name>
</gene>
<sequence length="427" mass="47089">MAKSRSKNPANVPRSRAPVSASDSPPQPHSSDEFEGSSPSILDTGGAGEGQGIRSDDGSYSDGKWDDMESNANTENGDEGLDSSPSYEEDQDDEDQQGAETDVQVQMSKVSFSALAKAQKALDSRRGEGIQRKRKRFESGGEDDGTEDKLAALRERLRELKRQKKSTTGLVGQDSSGRSKKAERGKPGDKAAESAANDASRQRRRKSTQAATLESDGGHSSSSSKTDSETDSDASTSANKKTRRTSKHAPAVQTSTRPVPRARTAVSAPKKRPARDPRFSSLSAGPLDRATVARRYEFLDTYRAGELAELKGALAAAARNPRADPAETAALERALRREESRAAERERRKRVEEVERKHKREERKKVEELGKRPFYLKRSEVRKRALVEKWEGMKGKERERAVERRRKKLAAKERKGMPGVRRGGSEQ</sequence>
<comment type="subunit">
    <text evidence="3 10">Associates with 90S and pre-40S pre-ribosomal particles.</text>
</comment>
<dbReference type="GO" id="GO:0005730">
    <property type="term" value="C:nucleolus"/>
    <property type="evidence" value="ECO:0007669"/>
    <property type="project" value="UniProtKB-SubCell"/>
</dbReference>
<feature type="compositionally biased region" description="Acidic residues" evidence="11">
    <location>
        <begin position="76"/>
        <end position="97"/>
    </location>
</feature>
<evidence type="ECO:0000256" key="10">
    <source>
        <dbReference type="RuleBase" id="RU368027"/>
    </source>
</evidence>
<dbReference type="EMBL" id="MU001691">
    <property type="protein sequence ID" value="KAF2454453.1"/>
    <property type="molecule type" value="Genomic_DNA"/>
</dbReference>
<feature type="region of interest" description="Disordered" evidence="11">
    <location>
        <begin position="333"/>
        <end position="364"/>
    </location>
</feature>
<evidence type="ECO:0000256" key="1">
    <source>
        <dbReference type="ARBA" id="ARBA00004604"/>
    </source>
</evidence>
<keyword evidence="6" id="KW-0175">Coiled coil</keyword>
<evidence type="ECO:0000256" key="6">
    <source>
        <dbReference type="ARBA" id="ARBA00023054"/>
    </source>
</evidence>
<dbReference type="GO" id="GO:0030686">
    <property type="term" value="C:90S preribosome"/>
    <property type="evidence" value="ECO:0007669"/>
    <property type="project" value="TreeGrafter"/>
</dbReference>
<evidence type="ECO:0000256" key="7">
    <source>
        <dbReference type="ARBA" id="ARBA00023242"/>
    </source>
</evidence>
<dbReference type="Proteomes" id="UP000799766">
    <property type="component" value="Unassembled WGS sequence"/>
</dbReference>
<name>A0A6A6NT62_9PEZI</name>
<comment type="subcellular location">
    <subcellularLocation>
        <location evidence="1 10">Nucleus</location>
        <location evidence="1 10">Nucleolus</location>
    </subcellularLocation>
</comment>
<reference evidence="12" key="1">
    <citation type="journal article" date="2020" name="Stud. Mycol.">
        <title>101 Dothideomycetes genomes: a test case for predicting lifestyles and emergence of pathogens.</title>
        <authorList>
            <person name="Haridas S."/>
            <person name="Albert R."/>
            <person name="Binder M."/>
            <person name="Bloem J."/>
            <person name="Labutti K."/>
            <person name="Salamov A."/>
            <person name="Andreopoulos B."/>
            <person name="Baker S."/>
            <person name="Barry K."/>
            <person name="Bills G."/>
            <person name="Bluhm B."/>
            <person name="Cannon C."/>
            <person name="Castanera R."/>
            <person name="Culley D."/>
            <person name="Daum C."/>
            <person name="Ezra D."/>
            <person name="Gonzalez J."/>
            <person name="Henrissat B."/>
            <person name="Kuo A."/>
            <person name="Liang C."/>
            <person name="Lipzen A."/>
            <person name="Lutzoni F."/>
            <person name="Magnuson J."/>
            <person name="Mondo S."/>
            <person name="Nolan M."/>
            <person name="Ohm R."/>
            <person name="Pangilinan J."/>
            <person name="Park H.-J."/>
            <person name="Ramirez L."/>
            <person name="Alfaro M."/>
            <person name="Sun H."/>
            <person name="Tritt A."/>
            <person name="Yoshinaga Y."/>
            <person name="Zwiers L.-H."/>
            <person name="Turgeon B."/>
            <person name="Goodwin S."/>
            <person name="Spatafora J."/>
            <person name="Crous P."/>
            <person name="Grigoriev I."/>
        </authorList>
    </citation>
    <scope>NUCLEOTIDE SEQUENCE</scope>
    <source>
        <strain evidence="12">ATCC 16933</strain>
    </source>
</reference>
<keyword evidence="8 10" id="KW-0687">Ribonucleoprotein</keyword>
<feature type="compositionally biased region" description="Basic and acidic residues" evidence="11">
    <location>
        <begin position="333"/>
        <end position="356"/>
    </location>
</feature>
<feature type="compositionally biased region" description="Basic and acidic residues" evidence="11">
    <location>
        <begin position="147"/>
        <end position="160"/>
    </location>
</feature>
<dbReference type="PANTHER" id="PTHR21738">
    <property type="entry name" value="RIBOSOMAL RNA PROCESSING PROTEIN 36 HOMOLOG"/>
    <property type="match status" value="1"/>
</dbReference>
<accession>A0A6A6NT62</accession>